<sequence length="127" mass="14459">MEDSIKKTSIKNNKIINSFKDHDTHKNILSFDLGLISYNKAYSLQKELFEIIKLNNMIGVILLLEHYPVITIGSNRDTGNLLVSREELQQQDIELVQSTRGGDITLHTPGQIVCYTIFNLAQVKKDL</sequence>
<dbReference type="AlphaFoldDB" id="X1N9A2"/>
<dbReference type="EMBL" id="BARV01029053">
    <property type="protein sequence ID" value="GAI40582.1"/>
    <property type="molecule type" value="Genomic_DNA"/>
</dbReference>
<feature type="domain" description="BPL/LPL catalytic" evidence="1">
    <location>
        <begin position="55"/>
        <end position="127"/>
    </location>
</feature>
<proteinExistence type="predicted"/>
<dbReference type="PROSITE" id="PS51733">
    <property type="entry name" value="BPL_LPL_CATALYTIC"/>
    <property type="match status" value="1"/>
</dbReference>
<dbReference type="Pfam" id="PF21948">
    <property type="entry name" value="LplA-B_cat"/>
    <property type="match status" value="1"/>
</dbReference>
<name>X1N9A2_9ZZZZ</name>
<accession>X1N9A2</accession>
<protein>
    <recommendedName>
        <fullName evidence="1">BPL/LPL catalytic domain-containing protein</fullName>
    </recommendedName>
</protein>
<gene>
    <name evidence="2" type="ORF">S06H3_46395</name>
</gene>
<dbReference type="InterPro" id="IPR045864">
    <property type="entry name" value="aa-tRNA-synth_II/BPL/LPL"/>
</dbReference>
<evidence type="ECO:0000313" key="2">
    <source>
        <dbReference type="EMBL" id="GAI40582.1"/>
    </source>
</evidence>
<reference evidence="2" key="1">
    <citation type="journal article" date="2014" name="Front. Microbiol.">
        <title>High frequency of phylogenetically diverse reductive dehalogenase-homologous genes in deep subseafloor sedimentary metagenomes.</title>
        <authorList>
            <person name="Kawai M."/>
            <person name="Futagami T."/>
            <person name="Toyoda A."/>
            <person name="Takaki Y."/>
            <person name="Nishi S."/>
            <person name="Hori S."/>
            <person name="Arai W."/>
            <person name="Tsubouchi T."/>
            <person name="Morono Y."/>
            <person name="Uchiyama I."/>
            <person name="Ito T."/>
            <person name="Fujiyama A."/>
            <person name="Inagaki F."/>
            <person name="Takami H."/>
        </authorList>
    </citation>
    <scope>NUCLEOTIDE SEQUENCE</scope>
    <source>
        <strain evidence="2">Expedition CK06-06</strain>
    </source>
</reference>
<dbReference type="PANTHER" id="PTHR10993">
    <property type="entry name" value="OCTANOYLTRANSFERASE"/>
    <property type="match status" value="1"/>
</dbReference>
<dbReference type="InterPro" id="IPR004143">
    <property type="entry name" value="BPL_LPL_catalytic"/>
</dbReference>
<dbReference type="SUPFAM" id="SSF55681">
    <property type="entry name" value="Class II aaRS and biotin synthetases"/>
    <property type="match status" value="1"/>
</dbReference>
<evidence type="ECO:0000259" key="1">
    <source>
        <dbReference type="PROSITE" id="PS51733"/>
    </source>
</evidence>
<dbReference type="GO" id="GO:0033819">
    <property type="term" value="F:lipoyl(octanoyl) transferase activity"/>
    <property type="evidence" value="ECO:0007669"/>
    <property type="project" value="TreeGrafter"/>
</dbReference>
<dbReference type="PANTHER" id="PTHR10993:SF7">
    <property type="entry name" value="LIPOYLTRANSFERASE 2, MITOCHONDRIAL-RELATED"/>
    <property type="match status" value="1"/>
</dbReference>
<dbReference type="GO" id="GO:0009249">
    <property type="term" value="P:protein lipoylation"/>
    <property type="evidence" value="ECO:0007669"/>
    <property type="project" value="TreeGrafter"/>
</dbReference>
<dbReference type="Gene3D" id="3.30.930.10">
    <property type="entry name" value="Bira Bifunctional Protein, Domain 2"/>
    <property type="match status" value="1"/>
</dbReference>
<organism evidence="2">
    <name type="scientific">marine sediment metagenome</name>
    <dbReference type="NCBI Taxonomy" id="412755"/>
    <lineage>
        <taxon>unclassified sequences</taxon>
        <taxon>metagenomes</taxon>
        <taxon>ecological metagenomes</taxon>
    </lineage>
</organism>
<feature type="non-terminal residue" evidence="2">
    <location>
        <position position="127"/>
    </location>
</feature>
<comment type="caution">
    <text evidence="2">The sequence shown here is derived from an EMBL/GenBank/DDBJ whole genome shotgun (WGS) entry which is preliminary data.</text>
</comment>